<dbReference type="EMBL" id="JAIWYP010000003">
    <property type="protein sequence ID" value="KAH3855956.1"/>
    <property type="molecule type" value="Genomic_DNA"/>
</dbReference>
<protein>
    <submittedName>
        <fullName evidence="1">Uncharacterized protein</fullName>
    </submittedName>
</protein>
<proteinExistence type="predicted"/>
<evidence type="ECO:0000313" key="2">
    <source>
        <dbReference type="Proteomes" id="UP000828390"/>
    </source>
</evidence>
<organism evidence="1 2">
    <name type="scientific">Dreissena polymorpha</name>
    <name type="common">Zebra mussel</name>
    <name type="synonym">Mytilus polymorpha</name>
    <dbReference type="NCBI Taxonomy" id="45954"/>
    <lineage>
        <taxon>Eukaryota</taxon>
        <taxon>Metazoa</taxon>
        <taxon>Spiralia</taxon>
        <taxon>Lophotrochozoa</taxon>
        <taxon>Mollusca</taxon>
        <taxon>Bivalvia</taxon>
        <taxon>Autobranchia</taxon>
        <taxon>Heteroconchia</taxon>
        <taxon>Euheterodonta</taxon>
        <taxon>Imparidentia</taxon>
        <taxon>Neoheterodontei</taxon>
        <taxon>Myida</taxon>
        <taxon>Dreissenoidea</taxon>
        <taxon>Dreissenidae</taxon>
        <taxon>Dreissena</taxon>
    </lineage>
</organism>
<dbReference type="Proteomes" id="UP000828390">
    <property type="component" value="Unassembled WGS sequence"/>
</dbReference>
<reference evidence="1" key="1">
    <citation type="journal article" date="2019" name="bioRxiv">
        <title>The Genome of the Zebra Mussel, Dreissena polymorpha: A Resource for Invasive Species Research.</title>
        <authorList>
            <person name="McCartney M.A."/>
            <person name="Auch B."/>
            <person name="Kono T."/>
            <person name="Mallez S."/>
            <person name="Zhang Y."/>
            <person name="Obille A."/>
            <person name="Becker A."/>
            <person name="Abrahante J.E."/>
            <person name="Garbe J."/>
            <person name="Badalamenti J.P."/>
            <person name="Herman A."/>
            <person name="Mangelson H."/>
            <person name="Liachko I."/>
            <person name="Sullivan S."/>
            <person name="Sone E.D."/>
            <person name="Koren S."/>
            <person name="Silverstein K.A.T."/>
            <person name="Beckman K.B."/>
            <person name="Gohl D.M."/>
        </authorList>
    </citation>
    <scope>NUCLEOTIDE SEQUENCE</scope>
    <source>
        <strain evidence="1">Duluth1</strain>
        <tissue evidence="1">Whole animal</tissue>
    </source>
</reference>
<gene>
    <name evidence="1" type="ORF">DPMN_098532</name>
</gene>
<name>A0A9D4LFE1_DREPO</name>
<evidence type="ECO:0000313" key="1">
    <source>
        <dbReference type="EMBL" id="KAH3855956.1"/>
    </source>
</evidence>
<dbReference type="AlphaFoldDB" id="A0A9D4LFE1"/>
<keyword evidence="2" id="KW-1185">Reference proteome</keyword>
<reference evidence="1" key="2">
    <citation type="submission" date="2020-11" db="EMBL/GenBank/DDBJ databases">
        <authorList>
            <person name="McCartney M.A."/>
            <person name="Auch B."/>
            <person name="Kono T."/>
            <person name="Mallez S."/>
            <person name="Becker A."/>
            <person name="Gohl D.M."/>
            <person name="Silverstein K.A.T."/>
            <person name="Koren S."/>
            <person name="Bechman K.B."/>
            <person name="Herman A."/>
            <person name="Abrahante J.E."/>
            <person name="Garbe J."/>
        </authorList>
    </citation>
    <scope>NUCLEOTIDE SEQUENCE</scope>
    <source>
        <strain evidence="1">Duluth1</strain>
        <tissue evidence="1">Whole animal</tissue>
    </source>
</reference>
<accession>A0A9D4LFE1</accession>
<sequence length="55" mass="5998">MGTVRTQKGRFECPVEWEGDTCETDVNECLSSSAPCMYESTCSNAKFIPAFVAAV</sequence>
<comment type="caution">
    <text evidence="1">The sequence shown here is derived from an EMBL/GenBank/DDBJ whole genome shotgun (WGS) entry which is preliminary data.</text>
</comment>
<dbReference type="Gene3D" id="2.10.25.10">
    <property type="entry name" value="Laminin"/>
    <property type="match status" value="1"/>
</dbReference>